<proteinExistence type="predicted"/>
<accession>W4LSD4</accession>
<gene>
    <name evidence="2" type="ORF">ETSY2_38050</name>
</gene>
<name>W4LSD4_9BACT</name>
<protein>
    <submittedName>
        <fullName evidence="2">Uncharacterized protein</fullName>
    </submittedName>
</protein>
<dbReference type="HOGENOM" id="CLU_3023465_0_0_7"/>
<sequence length="55" mass="5985">MERAPRDANQAQSDALDKAEWEEPKLTFVEPALTAHGSVQQLTGGFCGSFTPPRP</sequence>
<reference evidence="2 3" key="1">
    <citation type="journal article" date="2014" name="Nature">
        <title>An environmental bacterial taxon with a large and distinct metabolic repertoire.</title>
        <authorList>
            <person name="Wilson M.C."/>
            <person name="Mori T."/>
            <person name="Ruckert C."/>
            <person name="Uria A.R."/>
            <person name="Helf M.J."/>
            <person name="Takada K."/>
            <person name="Gernert C."/>
            <person name="Steffens U.A."/>
            <person name="Heycke N."/>
            <person name="Schmitt S."/>
            <person name="Rinke C."/>
            <person name="Helfrich E.J."/>
            <person name="Brachmann A.O."/>
            <person name="Gurgui C."/>
            <person name="Wakimoto T."/>
            <person name="Kracht M."/>
            <person name="Crusemann M."/>
            <person name="Hentschel U."/>
            <person name="Abe I."/>
            <person name="Matsunaga S."/>
            <person name="Kalinowski J."/>
            <person name="Takeyama H."/>
            <person name="Piel J."/>
        </authorList>
    </citation>
    <scope>NUCLEOTIDE SEQUENCE [LARGE SCALE GENOMIC DNA]</scope>
    <source>
        <strain evidence="3">TSY2</strain>
    </source>
</reference>
<organism evidence="2 3">
    <name type="scientific">Candidatus Entotheonella gemina</name>
    <dbReference type="NCBI Taxonomy" id="1429439"/>
    <lineage>
        <taxon>Bacteria</taxon>
        <taxon>Pseudomonadati</taxon>
        <taxon>Nitrospinota/Tectimicrobiota group</taxon>
        <taxon>Candidatus Tectimicrobiota</taxon>
        <taxon>Candidatus Entotheonellia</taxon>
        <taxon>Candidatus Entotheonellales</taxon>
        <taxon>Candidatus Entotheonellaceae</taxon>
        <taxon>Candidatus Entotheonella</taxon>
    </lineage>
</organism>
<evidence type="ECO:0000313" key="3">
    <source>
        <dbReference type="Proteomes" id="UP000019140"/>
    </source>
</evidence>
<keyword evidence="3" id="KW-1185">Reference proteome</keyword>
<dbReference type="AlphaFoldDB" id="W4LSD4"/>
<dbReference type="EMBL" id="AZHX01001673">
    <property type="protein sequence ID" value="ETX00959.1"/>
    <property type="molecule type" value="Genomic_DNA"/>
</dbReference>
<feature type="region of interest" description="Disordered" evidence="1">
    <location>
        <begin position="1"/>
        <end position="23"/>
    </location>
</feature>
<evidence type="ECO:0000313" key="2">
    <source>
        <dbReference type="EMBL" id="ETX00959.1"/>
    </source>
</evidence>
<evidence type="ECO:0000256" key="1">
    <source>
        <dbReference type="SAM" id="MobiDB-lite"/>
    </source>
</evidence>
<dbReference type="Proteomes" id="UP000019140">
    <property type="component" value="Unassembled WGS sequence"/>
</dbReference>
<comment type="caution">
    <text evidence="2">The sequence shown here is derived from an EMBL/GenBank/DDBJ whole genome shotgun (WGS) entry which is preliminary data.</text>
</comment>